<evidence type="ECO:0000256" key="4">
    <source>
        <dbReference type="PROSITE-ProRule" id="PRU00335"/>
    </source>
</evidence>
<evidence type="ECO:0000259" key="5">
    <source>
        <dbReference type="PROSITE" id="PS50977"/>
    </source>
</evidence>
<evidence type="ECO:0000313" key="6">
    <source>
        <dbReference type="EMBL" id="MCP1109519.1"/>
    </source>
</evidence>
<dbReference type="InterPro" id="IPR025996">
    <property type="entry name" value="MT1864/Rv1816-like_C"/>
</dbReference>
<organism evidence="6 7">
    <name type="scientific">Ohessyouella blattaphilus</name>
    <dbReference type="NCBI Taxonomy" id="2949333"/>
    <lineage>
        <taxon>Bacteria</taxon>
        <taxon>Bacillati</taxon>
        <taxon>Bacillota</taxon>
        <taxon>Clostridia</taxon>
        <taxon>Lachnospirales</taxon>
        <taxon>Lachnospiraceae</taxon>
        <taxon>Ohessyouella</taxon>
    </lineage>
</organism>
<keyword evidence="3" id="KW-0804">Transcription</keyword>
<keyword evidence="1" id="KW-0805">Transcription regulation</keyword>
<evidence type="ECO:0000313" key="7">
    <source>
        <dbReference type="Proteomes" id="UP001523565"/>
    </source>
</evidence>
<dbReference type="RefSeq" id="WP_262068426.1">
    <property type="nucleotide sequence ID" value="NZ_JAMXOC010000004.1"/>
</dbReference>
<dbReference type="InterPro" id="IPR036271">
    <property type="entry name" value="Tet_transcr_reg_TetR-rel_C_sf"/>
</dbReference>
<dbReference type="InterPro" id="IPR009057">
    <property type="entry name" value="Homeodomain-like_sf"/>
</dbReference>
<evidence type="ECO:0000256" key="3">
    <source>
        <dbReference type="ARBA" id="ARBA00023163"/>
    </source>
</evidence>
<dbReference type="EMBL" id="JAMZFV010000004">
    <property type="protein sequence ID" value="MCP1109519.1"/>
    <property type="molecule type" value="Genomic_DNA"/>
</dbReference>
<name>A0ABT1EGA5_9FIRM</name>
<dbReference type="Pfam" id="PF13305">
    <property type="entry name" value="TetR_C_33"/>
    <property type="match status" value="1"/>
</dbReference>
<dbReference type="Proteomes" id="UP001523565">
    <property type="component" value="Unassembled WGS sequence"/>
</dbReference>
<reference evidence="6 7" key="1">
    <citation type="journal article" date="2022" name="Genome Biol. Evol.">
        <title>Host diet, physiology and behaviors set the stage for Lachnospiraceae cladogenesis.</title>
        <authorList>
            <person name="Vera-Ponce De Leon A."/>
            <person name="Schneider M."/>
            <person name="Jahnes B.C."/>
            <person name="Sadowski V."/>
            <person name="Camuy-Velez L.A."/>
            <person name="Duan J."/>
            <person name="Sabree Z.L."/>
        </authorList>
    </citation>
    <scope>NUCLEOTIDE SEQUENCE [LARGE SCALE GENOMIC DNA]</scope>
    <source>
        <strain evidence="6 7">PAL227</strain>
    </source>
</reference>
<proteinExistence type="predicted"/>
<sequence>MSRKGLDTETVVKVAAEITDELGFDKVTLKEISERLGVRSPSLYNHIDNLSDLKEMVSTYAMELARDNLVKATRGRTGIDALKEMGRCYIRFAREHAGLYETIQWMNINSGVERDSLFSEVVQLVCDIAEGVGTTELEASHIIRTVRSLAHGFASVESHHGFSHPSSVESSYEYALDMFFYGIKVSQEKESREASSV</sequence>
<accession>A0ABT1EGA5</accession>
<feature type="domain" description="HTH tetR-type" evidence="5">
    <location>
        <begin position="5"/>
        <end position="65"/>
    </location>
</feature>
<dbReference type="Gene3D" id="1.10.357.10">
    <property type="entry name" value="Tetracycline Repressor, domain 2"/>
    <property type="match status" value="1"/>
</dbReference>
<feature type="DNA-binding region" description="H-T-H motif" evidence="4">
    <location>
        <begin position="28"/>
        <end position="47"/>
    </location>
</feature>
<dbReference type="Gene3D" id="1.10.10.60">
    <property type="entry name" value="Homeodomain-like"/>
    <property type="match status" value="1"/>
</dbReference>
<gene>
    <name evidence="6" type="ORF">NK118_04550</name>
</gene>
<comment type="caution">
    <text evidence="6">The sequence shown here is derived from an EMBL/GenBank/DDBJ whole genome shotgun (WGS) entry which is preliminary data.</text>
</comment>
<dbReference type="InterPro" id="IPR001647">
    <property type="entry name" value="HTH_TetR"/>
</dbReference>
<dbReference type="SUPFAM" id="SSF46689">
    <property type="entry name" value="Homeodomain-like"/>
    <property type="match status" value="1"/>
</dbReference>
<evidence type="ECO:0000256" key="1">
    <source>
        <dbReference type="ARBA" id="ARBA00023015"/>
    </source>
</evidence>
<keyword evidence="7" id="KW-1185">Reference proteome</keyword>
<keyword evidence="2 4" id="KW-0238">DNA-binding</keyword>
<protein>
    <submittedName>
        <fullName evidence="6">WHG domain-containing protein</fullName>
    </submittedName>
</protein>
<dbReference type="PROSITE" id="PS50977">
    <property type="entry name" value="HTH_TETR_2"/>
    <property type="match status" value="1"/>
</dbReference>
<dbReference type="SUPFAM" id="SSF48498">
    <property type="entry name" value="Tetracyclin repressor-like, C-terminal domain"/>
    <property type="match status" value="1"/>
</dbReference>
<evidence type="ECO:0000256" key="2">
    <source>
        <dbReference type="ARBA" id="ARBA00023125"/>
    </source>
</evidence>